<keyword evidence="3" id="KW-1185">Reference proteome</keyword>
<feature type="compositionally biased region" description="Polar residues" evidence="1">
    <location>
        <begin position="103"/>
        <end position="123"/>
    </location>
</feature>
<name>K0S0R4_THAOC</name>
<dbReference type="EMBL" id="AGNL01035514">
    <property type="protein sequence ID" value="EJK54641.1"/>
    <property type="molecule type" value="Genomic_DNA"/>
</dbReference>
<comment type="caution">
    <text evidence="2">The sequence shown here is derived from an EMBL/GenBank/DDBJ whole genome shotgun (WGS) entry which is preliminary data.</text>
</comment>
<accession>K0S0R4</accession>
<organism evidence="2 3">
    <name type="scientific">Thalassiosira oceanica</name>
    <name type="common">Marine diatom</name>
    <dbReference type="NCBI Taxonomy" id="159749"/>
    <lineage>
        <taxon>Eukaryota</taxon>
        <taxon>Sar</taxon>
        <taxon>Stramenopiles</taxon>
        <taxon>Ochrophyta</taxon>
        <taxon>Bacillariophyta</taxon>
        <taxon>Coscinodiscophyceae</taxon>
        <taxon>Thalassiosirophycidae</taxon>
        <taxon>Thalassiosirales</taxon>
        <taxon>Thalassiosiraceae</taxon>
        <taxon>Thalassiosira</taxon>
    </lineage>
</organism>
<protein>
    <submittedName>
        <fullName evidence="2">Uncharacterized protein</fullName>
    </submittedName>
</protein>
<feature type="region of interest" description="Disordered" evidence="1">
    <location>
        <begin position="85"/>
        <end position="165"/>
    </location>
</feature>
<reference evidence="2 3" key="1">
    <citation type="journal article" date="2012" name="Genome Biol.">
        <title>Genome and low-iron response of an oceanic diatom adapted to chronic iron limitation.</title>
        <authorList>
            <person name="Lommer M."/>
            <person name="Specht M."/>
            <person name="Roy A.S."/>
            <person name="Kraemer L."/>
            <person name="Andreson R."/>
            <person name="Gutowska M.A."/>
            <person name="Wolf J."/>
            <person name="Bergner S.V."/>
            <person name="Schilhabel M.B."/>
            <person name="Klostermeier U.C."/>
            <person name="Beiko R.G."/>
            <person name="Rosenstiel P."/>
            <person name="Hippler M."/>
            <person name="Laroche J."/>
        </authorList>
    </citation>
    <scope>NUCLEOTIDE SEQUENCE [LARGE SCALE GENOMIC DNA]</scope>
    <source>
        <strain evidence="2 3">CCMP1005</strain>
    </source>
</reference>
<sequence length="263" mass="29052">MHTPHVIGKLLQTRSQSLKFPSHRKSNIQDDPMMANLCDPFDLFDHQDDSSAALDSFDLDFDDDCSASLSLDAFDATPAGFPYDDDTFSASDCRTRSTEGRTQEPQSYRPSRNSSNKRVTITPTPVCAGGPSSILLPTLPLPVPKRRRPSDVSSSSESSSSEENEVYIGSLAKLTECMMASAKTRQMLLLHRRLINEGNFAGEKQVRAAENRSPVRRVSDDPTNRSETIKAFLSGSRPTLTDELEQSRRQLNDLGVVTHGFAL</sequence>
<proteinExistence type="predicted"/>
<evidence type="ECO:0000256" key="1">
    <source>
        <dbReference type="SAM" id="MobiDB-lite"/>
    </source>
</evidence>
<feature type="compositionally biased region" description="Basic and acidic residues" evidence="1">
    <location>
        <begin position="93"/>
        <end position="102"/>
    </location>
</feature>
<gene>
    <name evidence="2" type="ORF">THAOC_25713</name>
</gene>
<evidence type="ECO:0000313" key="3">
    <source>
        <dbReference type="Proteomes" id="UP000266841"/>
    </source>
</evidence>
<dbReference type="Proteomes" id="UP000266841">
    <property type="component" value="Unassembled WGS sequence"/>
</dbReference>
<dbReference type="AlphaFoldDB" id="K0S0R4"/>
<evidence type="ECO:0000313" key="2">
    <source>
        <dbReference type="EMBL" id="EJK54641.1"/>
    </source>
</evidence>
<feature type="region of interest" description="Disordered" evidence="1">
    <location>
        <begin position="205"/>
        <end position="224"/>
    </location>
</feature>